<keyword evidence="9" id="KW-0727">SH2 domain</keyword>
<dbReference type="InterPro" id="IPR023319">
    <property type="entry name" value="Tex-like_HTH_dom_sf"/>
</dbReference>
<sequence>MTEIHVLVGQPQVAPALVGGFGFVLGLCSLITKERLYLSETLLAMVFGIIIGPSVLKWVNPADWSSNPMQLTQEFSRYCLAVEVMIAGIELPKRYLRKEWRSLLMLLGPIMTLMWLISSAIITFTFNLPFIQALAIGACVAPTDPVLANAILKGVFAETHVPLRLRNILTAESGANDGLGYPFLFFALFLMRIGGAKAIGTWVYATWVYQILLSAVIGAVAGYISRKALRYAEMYGWVDKESFLLSSITLALMLVGVCTIIGTDDIFCCFIAGNSFTWDDWFRVEIEDTGLQETLNGFLSTTFFMYFGTIIPWSAYTGVLVPWRIAVVVVAIMLIRRLPMLMALYKLIPAIQNWQSALFAGWFGPIGVSAVFYAVETIKQVDEHSDSNAGNIAEIVFPLVCAVVFGSVLVHGVTVPLVLMGRRVRTTISLQGSVQSGVRSFSRTLVNKLGKSKAEDTLDAANDDIELSRHTDPERVHHQGMSDIDDYGSDRGSDRSRRNDFGSEEESDSYDTRRKRYSDDDEDEEDDEDDNDDELRRDGFVVDDDDVEENQSDDSAERRRRRKKKKKKRRHHENTEDGYDDDMLDEEDLALVAENTNQSYESGPSSSSKFKRLKRGRARKTLDDGDDDELRAELDDLADNGSDREAVRGRDYGRDDDRGFIEEDVDELGLFDNDNGRGGHDRRGRDAVDDYGEDDGYGDRPAESRRRYDDEIEAPRRSRPQEESHIGAFADSFDNIDEDAWMELQEIFGTGEEYSFAMEAQQQEDVYRERTLAEVFEPAELEAKLMTQRDEAIRVTDLPERMQMRASGKDSLRKLSEDEIEEETTWIVRQLHSWLSKRVPGGYGDDDEETPFAKADFINERFLAAVLSVLKLLSQDFCEVPYIARHRREVFVTPVGAVHEGEEPEMCQWLTVGDMWRLYDYDQQFRGLLAARRVAERLIGRLASAARISSEDEGYARELLASASSVEEIGDVTEWLQAQYASVMHAWAQAQRADAAPKRAARTAGAWEQAVHAGVDAFVRASGITARQIGDNIGRPGAHVPADSAESPDDVARVLVGGGGSHFATVDAALRAGRAAVAQMIALDPQIRRFVRAFCAENASVVARPTERGLREISDEEHPAFAFKYLRNKPLAAFVGSAQWLAIDAAARDGLLRVAFSLADETVFDARDAAADAGVFRADGERAARAVAALLEPHVQTHAAHGAAAAWDRLRREAVVGAVRDHVLPLVWRETAQRLRAQAFDVVADACRAALERRIDVQPPGAPGAAPCVAVVAGGGFEASSRGALRVVVVGEDGLVREEFSADSLRAPADRAPGDGVEPLLAAVAAHGVGVVAVAGMSLQTRRLFDDVRALAAAHAPDVTVTYADDEVARLWCDGAAALAELPLLRREERYCVAVARTLQDAANAYASLGARVLSLPLHAAQRAVDQAALLTVVERAFVNVVGRTGVDVNQAAAHPHLRHVVQYVAGLGPRKAQGLLARIGTGDRSLESRAELVTRKLCSLGMFINCAAFLRVRPPAEVLDATLVHPEDYELARKMALDALDIEEDDDGAAGAASGQQRGRKRADAPSRYVAELMRRAPERLDELDLGKYADELKRLLGVYKLETLRFIKGQLQHPAADARRAYAPPGAARVLQMLTGEAVGASLRDDGTSVVAATVVRVQPRFAIARLDSGLEGFIGIASVADQRIDEVSDVLAPGQAVVAVVKRIDLDKFSLDLSVRPADVADACARARQPVPDAAAVDKYFDFDAEAAVRERAKAQLSKATARMRTIQHPLFKPLNAREAEQYLAARPAGDCVIRPSSRGVDHIAVTWKVADGLFQHIDVREEEEERKTTTRRGPGDAAPGKLFYIGQAVFSELDELVAFHIEPIVHKLDEVRRSAKYYDPEADPLYAGEPVAAALGPNDYSDDYRRRRLALWDARITRHLDALAQSTGRGAYCISLSLTKPGALTLAFKPTPAYRGIMKWTARVEPYQYLLGERGRYPDVNGLIVGFKTMQMNPGAVAAAAAAAGVGPASSSGREGSRRDAYGAPVVKREDGRRESSRREASYGGDSYRGSGERERERGRGRDAREREYARPSRHGHSSNSGGGGGGWDTGPSSSSNHHSSGQAASSSGGWDM</sequence>
<dbReference type="Gene3D" id="1.10.150.850">
    <property type="entry name" value="Spt6, helix-hairpin-helix domain"/>
    <property type="match status" value="1"/>
</dbReference>
<feature type="compositionally biased region" description="Basic and acidic residues" evidence="15">
    <location>
        <begin position="641"/>
        <end position="661"/>
    </location>
</feature>
<keyword evidence="6" id="KW-0158">Chromosome</keyword>
<dbReference type="OrthoDB" id="995477at2759"/>
<evidence type="ECO:0000256" key="9">
    <source>
        <dbReference type="ARBA" id="ARBA00022999"/>
    </source>
</evidence>
<dbReference type="SUPFAM" id="SSF53098">
    <property type="entry name" value="Ribonuclease H-like"/>
    <property type="match status" value="1"/>
</dbReference>
<dbReference type="GO" id="GO:0003677">
    <property type="term" value="F:DNA binding"/>
    <property type="evidence" value="ECO:0007669"/>
    <property type="project" value="InterPro"/>
</dbReference>
<feature type="compositionally biased region" description="Acidic residues" evidence="15">
    <location>
        <begin position="541"/>
        <end position="554"/>
    </location>
</feature>
<feature type="compositionally biased region" description="Acidic residues" evidence="15">
    <location>
        <begin position="519"/>
        <end position="533"/>
    </location>
</feature>
<comment type="similarity">
    <text evidence="4">Belongs to the SPT6 family.</text>
</comment>
<dbReference type="Pfam" id="PF14632">
    <property type="entry name" value="SPT6_acidic"/>
    <property type="match status" value="1"/>
</dbReference>
<evidence type="ECO:0000256" key="13">
    <source>
        <dbReference type="ARBA" id="ARBA00029871"/>
    </source>
</evidence>
<evidence type="ECO:0000256" key="2">
    <source>
        <dbReference type="ARBA" id="ARBA00004141"/>
    </source>
</evidence>
<feature type="compositionally biased region" description="Low complexity" evidence="15">
    <location>
        <begin position="2094"/>
        <end position="2117"/>
    </location>
</feature>
<dbReference type="Gene3D" id="2.40.50.140">
    <property type="entry name" value="Nucleic acid-binding proteins"/>
    <property type="match status" value="1"/>
</dbReference>
<evidence type="ECO:0000259" key="17">
    <source>
        <dbReference type="PROSITE" id="PS50126"/>
    </source>
</evidence>
<dbReference type="InterPro" id="IPR037027">
    <property type="entry name" value="YqgF/RNaseH-like_dom_sf"/>
</dbReference>
<dbReference type="InterPro" id="IPR028083">
    <property type="entry name" value="Spt6_acidic_N_dom"/>
</dbReference>
<dbReference type="GO" id="GO:0016020">
    <property type="term" value="C:membrane"/>
    <property type="evidence" value="ECO:0007669"/>
    <property type="project" value="UniProtKB-SubCell"/>
</dbReference>
<dbReference type="InterPro" id="IPR032706">
    <property type="entry name" value="Spt6_HHH"/>
</dbReference>
<dbReference type="InterPro" id="IPR012340">
    <property type="entry name" value="NA-bd_OB-fold"/>
</dbReference>
<dbReference type="InterPro" id="IPR012337">
    <property type="entry name" value="RNaseH-like_sf"/>
</dbReference>
<feature type="transmembrane region" description="Helical" evidence="16">
    <location>
        <begin position="179"/>
        <end position="195"/>
    </location>
</feature>
<dbReference type="SMART" id="SM00252">
    <property type="entry name" value="SH2"/>
    <property type="match status" value="1"/>
</dbReference>
<dbReference type="SUPFAM" id="SSF47781">
    <property type="entry name" value="RuvA domain 2-like"/>
    <property type="match status" value="1"/>
</dbReference>
<dbReference type="InterPro" id="IPR035420">
    <property type="entry name" value="Spt6_SH2"/>
</dbReference>
<dbReference type="GO" id="GO:0042393">
    <property type="term" value="F:histone binding"/>
    <property type="evidence" value="ECO:0007669"/>
    <property type="project" value="TreeGrafter"/>
</dbReference>
<dbReference type="InterPro" id="IPR042066">
    <property type="entry name" value="Spt6_death-like"/>
</dbReference>
<feature type="transmembrane region" description="Helical" evidence="16">
    <location>
        <begin position="294"/>
        <end position="315"/>
    </location>
</feature>
<keyword evidence="18" id="KW-0251">Elongation factor</keyword>
<dbReference type="SUPFAM" id="SSF158832">
    <property type="entry name" value="Tex N-terminal region-like"/>
    <property type="match status" value="1"/>
</dbReference>
<dbReference type="Gene3D" id="1.10.10.650">
    <property type="entry name" value="RuvA domain 2-like"/>
    <property type="match status" value="1"/>
</dbReference>
<evidence type="ECO:0000256" key="15">
    <source>
        <dbReference type="SAM" id="MobiDB-lite"/>
    </source>
</evidence>
<dbReference type="InterPro" id="IPR036860">
    <property type="entry name" value="SH2_dom_sf"/>
</dbReference>
<feature type="compositionally biased region" description="Acidic residues" evidence="15">
    <location>
        <begin position="576"/>
        <end position="589"/>
    </location>
</feature>
<feature type="transmembrane region" description="Helical" evidence="16">
    <location>
        <begin position="244"/>
        <end position="273"/>
    </location>
</feature>
<dbReference type="InterPro" id="IPR000980">
    <property type="entry name" value="SH2"/>
</dbReference>
<evidence type="ECO:0000256" key="8">
    <source>
        <dbReference type="ARBA" id="ARBA00022989"/>
    </source>
</evidence>
<dbReference type="GO" id="GO:0015297">
    <property type="term" value="F:antiporter activity"/>
    <property type="evidence" value="ECO:0007669"/>
    <property type="project" value="InterPro"/>
</dbReference>
<keyword evidence="7 16" id="KW-0812">Transmembrane</keyword>
<dbReference type="GO" id="GO:0031491">
    <property type="term" value="F:nucleosome binding"/>
    <property type="evidence" value="ECO:0007669"/>
    <property type="project" value="TreeGrafter"/>
</dbReference>
<dbReference type="Gene3D" id="3.30.420.140">
    <property type="entry name" value="YqgF/RNase H-like domain"/>
    <property type="match status" value="1"/>
</dbReference>
<dbReference type="Pfam" id="PF14633">
    <property type="entry name" value="SH2_2"/>
    <property type="match status" value="1"/>
</dbReference>
<dbReference type="GO" id="GO:1902600">
    <property type="term" value="P:proton transmembrane transport"/>
    <property type="evidence" value="ECO:0007669"/>
    <property type="project" value="InterPro"/>
</dbReference>
<organism evidence="18 19">
    <name type="scientific">Coemansia erecta</name>
    <dbReference type="NCBI Taxonomy" id="147472"/>
    <lineage>
        <taxon>Eukaryota</taxon>
        <taxon>Fungi</taxon>
        <taxon>Fungi incertae sedis</taxon>
        <taxon>Zoopagomycota</taxon>
        <taxon>Kickxellomycotina</taxon>
        <taxon>Kickxellomycetes</taxon>
        <taxon>Kickxellales</taxon>
        <taxon>Kickxellaceae</taxon>
        <taxon>Coemansia</taxon>
    </lineage>
</organism>
<dbReference type="SMART" id="SM00316">
    <property type="entry name" value="S1"/>
    <property type="match status" value="1"/>
</dbReference>
<dbReference type="Pfam" id="PF00999">
    <property type="entry name" value="Na_H_Exchanger"/>
    <property type="match status" value="1"/>
</dbReference>
<evidence type="ECO:0000256" key="3">
    <source>
        <dbReference type="ARBA" id="ARBA00004286"/>
    </source>
</evidence>
<dbReference type="SUPFAM" id="SSF55550">
    <property type="entry name" value="SH2 domain"/>
    <property type="match status" value="1"/>
</dbReference>
<dbReference type="SUPFAM" id="SSF50249">
    <property type="entry name" value="Nucleic acid-binding proteins"/>
    <property type="match status" value="1"/>
</dbReference>
<keyword evidence="8 16" id="KW-1133">Transmembrane helix</keyword>
<comment type="function">
    <text evidence="14">Histone H3-H4 chaperone that plays a role in maintenance of chromatin structure during RNA polymerase II transcription elongation thereby repressing transcription initiation from cryptic promoters. Mediates the reassembly of nucleosomes onto the promoters of at least a selected set of genes during repression; the nucleosome reassembly is essential for transcriptional repression. Essential for viability.</text>
</comment>
<feature type="compositionally biased region" description="Basic and acidic residues" evidence="15">
    <location>
        <begin position="697"/>
        <end position="725"/>
    </location>
</feature>
<feature type="transmembrane region" description="Helical" evidence="16">
    <location>
        <begin position="37"/>
        <end position="55"/>
    </location>
</feature>
<feature type="compositionally biased region" description="Polar residues" evidence="15">
    <location>
        <begin position="594"/>
        <end position="608"/>
    </location>
</feature>
<dbReference type="GO" id="GO:0005694">
    <property type="term" value="C:chromosome"/>
    <property type="evidence" value="ECO:0007669"/>
    <property type="project" value="UniProtKB-SubCell"/>
</dbReference>
<evidence type="ECO:0000313" key="19">
    <source>
        <dbReference type="Proteomes" id="UP001149813"/>
    </source>
</evidence>
<protein>
    <recommendedName>
        <fullName evidence="5">Transcription elongation factor SPT6</fullName>
    </recommendedName>
    <alternativeName>
        <fullName evidence="13">Chromatin elongation factor SPT6</fullName>
    </alternativeName>
</protein>
<feature type="compositionally biased region" description="Basic residues" evidence="15">
    <location>
        <begin position="609"/>
        <end position="619"/>
    </location>
</feature>
<dbReference type="InterPro" id="IPR023323">
    <property type="entry name" value="Tex-like_dom_sf"/>
</dbReference>
<dbReference type="InterPro" id="IPR017072">
    <property type="entry name" value="TF_Spt6"/>
</dbReference>
<dbReference type="CDD" id="cd09918">
    <property type="entry name" value="SH2_Nterm_SPT6_like"/>
    <property type="match status" value="1"/>
</dbReference>
<evidence type="ECO:0000256" key="6">
    <source>
        <dbReference type="ARBA" id="ARBA00022454"/>
    </source>
</evidence>
<dbReference type="InterPro" id="IPR049540">
    <property type="entry name" value="Spt6-like_S1"/>
</dbReference>
<reference evidence="18" key="1">
    <citation type="submission" date="2022-07" db="EMBL/GenBank/DDBJ databases">
        <title>Phylogenomic reconstructions and comparative analyses of Kickxellomycotina fungi.</title>
        <authorList>
            <person name="Reynolds N.K."/>
            <person name="Stajich J.E."/>
            <person name="Barry K."/>
            <person name="Grigoriev I.V."/>
            <person name="Crous P."/>
            <person name="Smith M.E."/>
        </authorList>
    </citation>
    <scope>NUCLEOTIDE SEQUENCE</scope>
    <source>
        <strain evidence="18">NBRC 32514</strain>
    </source>
</reference>
<dbReference type="Proteomes" id="UP001149813">
    <property type="component" value="Unassembled WGS sequence"/>
</dbReference>
<dbReference type="EMBL" id="JANBOJ010000178">
    <property type="protein sequence ID" value="KAJ1721344.1"/>
    <property type="molecule type" value="Genomic_DNA"/>
</dbReference>
<feature type="transmembrane region" description="Helical" evidence="16">
    <location>
        <begin position="202"/>
        <end position="224"/>
    </location>
</feature>
<dbReference type="Gene3D" id="1.20.1530.20">
    <property type="match status" value="1"/>
</dbReference>
<dbReference type="Pfam" id="PF14635">
    <property type="entry name" value="HHH_7"/>
    <property type="match status" value="1"/>
</dbReference>
<dbReference type="Pfam" id="PF21710">
    <property type="entry name" value="Spt6_S1"/>
    <property type="match status" value="1"/>
</dbReference>
<evidence type="ECO:0000256" key="7">
    <source>
        <dbReference type="ARBA" id="ARBA00022692"/>
    </source>
</evidence>
<evidence type="ECO:0000256" key="10">
    <source>
        <dbReference type="ARBA" id="ARBA00023136"/>
    </source>
</evidence>
<feature type="domain" description="S1 motif" evidence="17">
    <location>
        <begin position="1649"/>
        <end position="1719"/>
    </location>
</feature>
<evidence type="ECO:0000256" key="16">
    <source>
        <dbReference type="SAM" id="Phobius"/>
    </source>
</evidence>
<feature type="compositionally biased region" description="Basic and acidic residues" evidence="15">
    <location>
        <begin position="2055"/>
        <end position="2075"/>
    </location>
</feature>
<dbReference type="InterPro" id="IPR028088">
    <property type="entry name" value="Spt6_HTH_DNA-bd_dom"/>
</dbReference>
<feature type="compositionally biased region" description="Acidic residues" evidence="15">
    <location>
        <begin position="624"/>
        <end position="638"/>
    </location>
</feature>
<dbReference type="InterPro" id="IPR035019">
    <property type="entry name" value="Spt6_SH2_N"/>
</dbReference>
<evidence type="ECO:0000256" key="4">
    <source>
        <dbReference type="ARBA" id="ARBA00009253"/>
    </source>
</evidence>
<dbReference type="InterPro" id="IPR010994">
    <property type="entry name" value="RuvA_2-like"/>
</dbReference>
<keyword evidence="10 16" id="KW-0472">Membrane</keyword>
<dbReference type="GO" id="GO:0140673">
    <property type="term" value="P:transcription elongation-coupled chromatin remodeling"/>
    <property type="evidence" value="ECO:0007669"/>
    <property type="project" value="InterPro"/>
</dbReference>
<dbReference type="GO" id="GO:0034728">
    <property type="term" value="P:nucleosome organization"/>
    <property type="evidence" value="ECO:0007669"/>
    <property type="project" value="TreeGrafter"/>
</dbReference>
<comment type="caution">
    <text evidence="18">The sequence shown here is derived from an EMBL/GenBank/DDBJ whole genome shotgun (WGS) entry which is preliminary data.</text>
</comment>
<feature type="compositionally biased region" description="Basic and acidic residues" evidence="15">
    <location>
        <begin position="488"/>
        <end position="501"/>
    </location>
</feature>
<proteinExistence type="inferred from homology"/>
<feature type="transmembrane region" description="Helical" evidence="16">
    <location>
        <begin position="103"/>
        <end position="126"/>
    </location>
</feature>
<feature type="transmembrane region" description="Helical" evidence="16">
    <location>
        <begin position="12"/>
        <end position="30"/>
    </location>
</feature>
<keyword evidence="19" id="KW-1185">Reference proteome</keyword>
<dbReference type="InterPro" id="IPR003029">
    <property type="entry name" value="S1_domain"/>
</dbReference>
<dbReference type="Pfam" id="PF14641">
    <property type="entry name" value="HTH_44"/>
    <property type="match status" value="1"/>
</dbReference>
<accession>A0A9W8CQ53</accession>
<feature type="transmembrane region" description="Helical" evidence="16">
    <location>
        <begin position="321"/>
        <end position="345"/>
    </location>
</feature>
<dbReference type="Gene3D" id="1.10.3500.10">
    <property type="entry name" value="Tex N-terminal region-like"/>
    <property type="match status" value="1"/>
</dbReference>
<dbReference type="Gene3D" id="1.10.10.2740">
    <property type="entry name" value="Spt6, Death-like domain"/>
    <property type="match status" value="1"/>
</dbReference>
<dbReference type="GO" id="GO:0003746">
    <property type="term" value="F:translation elongation factor activity"/>
    <property type="evidence" value="ECO:0007669"/>
    <property type="project" value="UniProtKB-KW"/>
</dbReference>
<feature type="compositionally biased region" description="Basic residues" evidence="15">
    <location>
        <begin position="558"/>
        <end position="572"/>
    </location>
</feature>
<name>A0A9W8CQ53_9FUNG</name>
<keyword evidence="12" id="KW-0539">Nucleus</keyword>
<feature type="compositionally biased region" description="Basic and acidic residues" evidence="15">
    <location>
        <begin position="466"/>
        <end position="477"/>
    </location>
</feature>
<dbReference type="GO" id="GO:0008023">
    <property type="term" value="C:transcription elongation factor complex"/>
    <property type="evidence" value="ECO:0007669"/>
    <property type="project" value="TreeGrafter"/>
</dbReference>
<feature type="transmembrane region" description="Helical" evidence="16">
    <location>
        <begin position="395"/>
        <end position="419"/>
    </location>
</feature>
<feature type="compositionally biased region" description="Basic and acidic residues" evidence="15">
    <location>
        <begin position="2019"/>
        <end position="2045"/>
    </location>
</feature>
<keyword evidence="11" id="KW-0804">Transcription</keyword>
<dbReference type="Gene3D" id="3.30.505.10">
    <property type="entry name" value="SH2 domain"/>
    <property type="match status" value="2"/>
</dbReference>
<feature type="region of interest" description="Disordered" evidence="15">
    <location>
        <begin position="2011"/>
        <end position="2117"/>
    </location>
</feature>
<gene>
    <name evidence="18" type="primary">SPT6</name>
    <name evidence="18" type="ORF">LPJ53_004123</name>
</gene>
<evidence type="ECO:0000256" key="11">
    <source>
        <dbReference type="ARBA" id="ARBA00023163"/>
    </source>
</evidence>
<dbReference type="PROSITE" id="PS50126">
    <property type="entry name" value="S1"/>
    <property type="match status" value="1"/>
</dbReference>
<feature type="compositionally biased region" description="Basic and acidic residues" evidence="15">
    <location>
        <begin position="674"/>
        <end position="688"/>
    </location>
</feature>
<feature type="region of interest" description="Disordered" evidence="15">
    <location>
        <begin position="460"/>
        <end position="726"/>
    </location>
</feature>
<feature type="transmembrane region" description="Helical" evidence="16">
    <location>
        <begin position="357"/>
        <end position="375"/>
    </location>
</feature>
<dbReference type="InterPro" id="IPR038770">
    <property type="entry name" value="Na+/solute_symporter_sf"/>
</dbReference>
<evidence type="ECO:0000256" key="14">
    <source>
        <dbReference type="ARBA" id="ARBA00093389"/>
    </source>
</evidence>
<evidence type="ECO:0000256" key="12">
    <source>
        <dbReference type="ARBA" id="ARBA00023242"/>
    </source>
</evidence>
<dbReference type="PANTHER" id="PTHR10145">
    <property type="entry name" value="TRANSCRIPTION ELONGATION FACTOR SPT6"/>
    <property type="match status" value="1"/>
</dbReference>
<keyword evidence="18" id="KW-0648">Protein biosynthesis</keyword>
<evidence type="ECO:0000256" key="1">
    <source>
        <dbReference type="ARBA" id="ARBA00004123"/>
    </source>
</evidence>
<dbReference type="InterPro" id="IPR006153">
    <property type="entry name" value="Cation/H_exchanger_TM"/>
</dbReference>
<evidence type="ECO:0000256" key="5">
    <source>
        <dbReference type="ARBA" id="ARBA00020248"/>
    </source>
</evidence>
<dbReference type="PANTHER" id="PTHR10145:SF6">
    <property type="entry name" value="TRANSCRIPTION ELONGATION FACTOR SPT6"/>
    <property type="match status" value="1"/>
</dbReference>
<comment type="subcellular location">
    <subcellularLocation>
        <location evidence="3">Chromosome</location>
    </subcellularLocation>
    <subcellularLocation>
        <location evidence="2">Membrane</location>
        <topology evidence="2">Multi-pass membrane protein</topology>
    </subcellularLocation>
    <subcellularLocation>
        <location evidence="1">Nucleus</location>
    </subcellularLocation>
</comment>
<evidence type="ECO:0000313" key="18">
    <source>
        <dbReference type="EMBL" id="KAJ1721344.1"/>
    </source>
</evidence>